<keyword evidence="2" id="KW-1185">Reference proteome</keyword>
<dbReference type="AlphaFoldDB" id="A0AAE1CTH4"/>
<sequence length="72" mass="8341">MKFVRFASYYPPGQRCHRSGECKLCLTLVSRYSDLRRGICQEALDEPQLISIIYCIQSASHDYYASIFKAEI</sequence>
<dbReference type="Proteomes" id="UP001283361">
    <property type="component" value="Unassembled WGS sequence"/>
</dbReference>
<accession>A0AAE1CTH4</accession>
<proteinExistence type="predicted"/>
<gene>
    <name evidence="1" type="ORF">RRG08_003542</name>
</gene>
<evidence type="ECO:0000313" key="2">
    <source>
        <dbReference type="Proteomes" id="UP001283361"/>
    </source>
</evidence>
<organism evidence="1 2">
    <name type="scientific">Elysia crispata</name>
    <name type="common">lettuce slug</name>
    <dbReference type="NCBI Taxonomy" id="231223"/>
    <lineage>
        <taxon>Eukaryota</taxon>
        <taxon>Metazoa</taxon>
        <taxon>Spiralia</taxon>
        <taxon>Lophotrochozoa</taxon>
        <taxon>Mollusca</taxon>
        <taxon>Gastropoda</taxon>
        <taxon>Heterobranchia</taxon>
        <taxon>Euthyneura</taxon>
        <taxon>Panpulmonata</taxon>
        <taxon>Sacoglossa</taxon>
        <taxon>Placobranchoidea</taxon>
        <taxon>Plakobranchidae</taxon>
        <taxon>Elysia</taxon>
    </lineage>
</organism>
<protein>
    <submittedName>
        <fullName evidence="1">Uncharacterized protein</fullName>
    </submittedName>
</protein>
<name>A0AAE1CTH4_9GAST</name>
<comment type="caution">
    <text evidence="1">The sequence shown here is derived from an EMBL/GenBank/DDBJ whole genome shotgun (WGS) entry which is preliminary data.</text>
</comment>
<dbReference type="EMBL" id="JAWDGP010006844">
    <property type="protein sequence ID" value="KAK3734635.1"/>
    <property type="molecule type" value="Genomic_DNA"/>
</dbReference>
<reference evidence="1" key="1">
    <citation type="journal article" date="2023" name="G3 (Bethesda)">
        <title>A reference genome for the long-term kleptoplast-retaining sea slug Elysia crispata morphotype clarki.</title>
        <authorList>
            <person name="Eastman K.E."/>
            <person name="Pendleton A.L."/>
            <person name="Shaikh M.A."/>
            <person name="Suttiyut T."/>
            <person name="Ogas R."/>
            <person name="Tomko P."/>
            <person name="Gavelis G."/>
            <person name="Widhalm J.R."/>
            <person name="Wisecaver J.H."/>
        </authorList>
    </citation>
    <scope>NUCLEOTIDE SEQUENCE</scope>
    <source>
        <strain evidence="1">ECLA1</strain>
    </source>
</reference>
<evidence type="ECO:0000313" key="1">
    <source>
        <dbReference type="EMBL" id="KAK3734635.1"/>
    </source>
</evidence>